<dbReference type="PANTHER" id="PTHR37311">
    <property type="entry name" value="2-PHOSPHOSULFOLACTATE PHOSPHATASE-RELATED"/>
    <property type="match status" value="1"/>
</dbReference>
<comment type="cofactor">
    <cofactor evidence="1">
        <name>Mg(2+)</name>
        <dbReference type="ChEBI" id="CHEBI:18420"/>
    </cofactor>
</comment>
<comment type="catalytic activity">
    <reaction evidence="7">
        <text>(2R)-O-phospho-3-sulfolactate + H2O = (2R)-3-sulfolactate + phosphate</text>
        <dbReference type="Rhea" id="RHEA:23416"/>
        <dbReference type="ChEBI" id="CHEBI:15377"/>
        <dbReference type="ChEBI" id="CHEBI:15597"/>
        <dbReference type="ChEBI" id="CHEBI:43474"/>
        <dbReference type="ChEBI" id="CHEBI:58738"/>
        <dbReference type="EC" id="3.1.3.71"/>
    </reaction>
</comment>
<dbReference type="SUPFAM" id="SSF142823">
    <property type="entry name" value="ComB-like"/>
    <property type="match status" value="1"/>
</dbReference>
<dbReference type="KEGG" id="sapp:SAC06_07815"/>
<reference evidence="8" key="1">
    <citation type="submission" date="2023-11" db="EMBL/GenBank/DDBJ databases">
        <title>Scrofimicrobium hongkongense sp. nov., isolated from a patient with peritonitis.</title>
        <authorList>
            <person name="Lao H.Y."/>
            <person name="Wong A.Y.P."/>
            <person name="Ng T.L."/>
            <person name="Wong R.Y.L."/>
            <person name="Yau M.C.Y."/>
            <person name="Lam J.Y.W."/>
            <person name="Siu G.K.H."/>
        </authorList>
    </citation>
    <scope>NUCLEOTIDE SEQUENCE</scope>
    <source>
        <strain evidence="8">R131</strain>
    </source>
</reference>
<name>A0AAU7V876_9ACTO</name>
<dbReference type="Gene3D" id="3.90.1560.10">
    <property type="entry name" value="ComB-like"/>
    <property type="match status" value="1"/>
</dbReference>
<dbReference type="InterPro" id="IPR036702">
    <property type="entry name" value="ComB-like_sf"/>
</dbReference>
<evidence type="ECO:0000256" key="3">
    <source>
        <dbReference type="ARBA" id="ARBA00012953"/>
    </source>
</evidence>
<evidence type="ECO:0000256" key="5">
    <source>
        <dbReference type="ARBA" id="ARBA00022801"/>
    </source>
</evidence>
<dbReference type="GO" id="GO:0050532">
    <property type="term" value="F:2-phosphosulfolactate phosphatase activity"/>
    <property type="evidence" value="ECO:0007669"/>
    <property type="project" value="UniProtKB-EC"/>
</dbReference>
<keyword evidence="6" id="KW-0460">Magnesium</keyword>
<evidence type="ECO:0000313" key="8">
    <source>
        <dbReference type="EMBL" id="XBW07543.1"/>
    </source>
</evidence>
<accession>A0AAU7V876</accession>
<proteinExistence type="inferred from homology"/>
<dbReference type="EMBL" id="CP138335">
    <property type="protein sequence ID" value="XBW07543.1"/>
    <property type="molecule type" value="Genomic_DNA"/>
</dbReference>
<evidence type="ECO:0000256" key="1">
    <source>
        <dbReference type="ARBA" id="ARBA00001946"/>
    </source>
</evidence>
<dbReference type="Pfam" id="PF04029">
    <property type="entry name" value="2-ph_phosp"/>
    <property type="match status" value="1"/>
</dbReference>
<keyword evidence="5" id="KW-0378">Hydrolase</keyword>
<organism evidence="8">
    <name type="scientific">Scrofimicrobium appendicitidis</name>
    <dbReference type="NCBI Taxonomy" id="3079930"/>
    <lineage>
        <taxon>Bacteria</taxon>
        <taxon>Bacillati</taxon>
        <taxon>Actinomycetota</taxon>
        <taxon>Actinomycetes</taxon>
        <taxon>Actinomycetales</taxon>
        <taxon>Actinomycetaceae</taxon>
        <taxon>Scrofimicrobium</taxon>
    </lineage>
</organism>
<dbReference type="GO" id="GO:0000287">
    <property type="term" value="F:magnesium ion binding"/>
    <property type="evidence" value="ECO:0007669"/>
    <property type="project" value="InterPro"/>
</dbReference>
<dbReference type="InterPro" id="IPR005238">
    <property type="entry name" value="ComB-like"/>
</dbReference>
<dbReference type="AlphaFoldDB" id="A0AAU7V876"/>
<dbReference type="RefSeq" id="WP_350257748.1">
    <property type="nucleotide sequence ID" value="NZ_CP138335.1"/>
</dbReference>
<sequence length="235" mass="25367">MSNSFQPGGRYLDRFGAASVTGPIVVIDVLRAFTTAAYAFDRGAKRIVLVDSVEEALELKASHDDWWAMGENHGKRVPGFDLTNSPVEVAGTDLTGRTLVMRTTAGTRGVVACERASRVWAAGLVTASATARAVQEANLGDPHYVVTGSWPGRSLAGDDDWLTAQLIERVRLGEPRRGEETASQIRHSPEAEFTLGLGAGNAHPEDVEYALRVDHFDFALAAERGPEGHWELIVS</sequence>
<evidence type="ECO:0000256" key="2">
    <source>
        <dbReference type="ARBA" id="ARBA00009997"/>
    </source>
</evidence>
<dbReference type="GO" id="GO:0050545">
    <property type="term" value="F:sulfopyruvate decarboxylase activity"/>
    <property type="evidence" value="ECO:0007669"/>
    <property type="project" value="TreeGrafter"/>
</dbReference>
<comment type="similarity">
    <text evidence="2">Belongs to the ComB family.</text>
</comment>
<evidence type="ECO:0000256" key="4">
    <source>
        <dbReference type="ARBA" id="ARBA00021948"/>
    </source>
</evidence>
<protein>
    <recommendedName>
        <fullName evidence="4">Probable 2-phosphosulfolactate phosphatase</fullName>
        <ecNumber evidence="3">3.1.3.71</ecNumber>
    </recommendedName>
</protein>
<evidence type="ECO:0000256" key="6">
    <source>
        <dbReference type="ARBA" id="ARBA00022842"/>
    </source>
</evidence>
<dbReference type="EC" id="3.1.3.71" evidence="3"/>
<evidence type="ECO:0000256" key="7">
    <source>
        <dbReference type="ARBA" id="ARBA00033711"/>
    </source>
</evidence>
<gene>
    <name evidence="8" type="ORF">SAC06_07815</name>
</gene>
<dbReference type="PANTHER" id="PTHR37311:SF1">
    <property type="entry name" value="2-PHOSPHOSULFOLACTATE PHOSPHATASE-RELATED"/>
    <property type="match status" value="1"/>
</dbReference>